<dbReference type="Proteomes" id="UP000198538">
    <property type="component" value="Unassembled WGS sequence"/>
</dbReference>
<dbReference type="PROSITE" id="PS50943">
    <property type="entry name" value="HTH_CROC1"/>
    <property type="match status" value="1"/>
</dbReference>
<gene>
    <name evidence="2" type="ORF">SAMN05720606_10198</name>
</gene>
<sequence length="295" mass="34019">MKEEQDWSIIPFSEFKKVLEEIEDELYIMYPHSLQDHITTGPQQLRVFRRHEKRQHIIGDMKVLLSAVNEGIRRSNSEVFSFGSYPELQRNVGRNLKQQLADQGITQKEAAQRLGITDSAMSQIINGQVSLNIESLLMIQAKLGISLEDITKNIKWDMDSFAASNPLSVPANQSELMDWSPFRKIMNDLLKQYSETELKSLLRKLAKLSDKIDKEYISKPIKELDTLLKQDALHQEDEDKGFKVDNTVLESYQHIIEQLRKALASYPAGIETTLNDISVYLDFIIKRNKNHKQAD</sequence>
<dbReference type="STRING" id="582692.SAMN05720606_10198"/>
<accession>A0A1G5ATH3</accession>
<dbReference type="RefSeq" id="WP_090914873.1">
    <property type="nucleotide sequence ID" value="NZ_FMVM01000001.1"/>
</dbReference>
<proteinExistence type="predicted"/>
<dbReference type="EMBL" id="FMVM01000001">
    <property type="protein sequence ID" value="SCX81164.1"/>
    <property type="molecule type" value="Genomic_DNA"/>
</dbReference>
<keyword evidence="3" id="KW-1185">Reference proteome</keyword>
<feature type="domain" description="HTH cro/C1-type" evidence="1">
    <location>
        <begin position="96"/>
        <end position="150"/>
    </location>
</feature>
<reference evidence="3" key="1">
    <citation type="submission" date="2016-10" db="EMBL/GenBank/DDBJ databases">
        <authorList>
            <person name="Varghese N."/>
            <person name="Submissions S."/>
        </authorList>
    </citation>
    <scope>NUCLEOTIDE SEQUENCE [LARGE SCALE GENOMIC DNA]</scope>
    <source>
        <strain evidence="3">BL9</strain>
    </source>
</reference>
<protein>
    <submittedName>
        <fullName evidence="2">Helix-turn-helix</fullName>
    </submittedName>
</protein>
<dbReference type="SMART" id="SM00530">
    <property type="entry name" value="HTH_XRE"/>
    <property type="match status" value="1"/>
</dbReference>
<dbReference type="Gene3D" id="1.10.260.40">
    <property type="entry name" value="lambda repressor-like DNA-binding domains"/>
    <property type="match status" value="1"/>
</dbReference>
<dbReference type="CDD" id="cd00093">
    <property type="entry name" value="HTH_XRE"/>
    <property type="match status" value="1"/>
</dbReference>
<evidence type="ECO:0000259" key="1">
    <source>
        <dbReference type="PROSITE" id="PS50943"/>
    </source>
</evidence>
<organism evidence="2 3">
    <name type="scientific">Paenibacillus polysaccharolyticus</name>
    <dbReference type="NCBI Taxonomy" id="582692"/>
    <lineage>
        <taxon>Bacteria</taxon>
        <taxon>Bacillati</taxon>
        <taxon>Bacillota</taxon>
        <taxon>Bacilli</taxon>
        <taxon>Bacillales</taxon>
        <taxon>Paenibacillaceae</taxon>
        <taxon>Paenibacillus</taxon>
    </lineage>
</organism>
<dbReference type="InterPro" id="IPR010982">
    <property type="entry name" value="Lambda_DNA-bd_dom_sf"/>
</dbReference>
<dbReference type="GO" id="GO:0003677">
    <property type="term" value="F:DNA binding"/>
    <property type="evidence" value="ECO:0007669"/>
    <property type="project" value="InterPro"/>
</dbReference>
<dbReference type="Pfam" id="PF01381">
    <property type="entry name" value="HTH_3"/>
    <property type="match status" value="1"/>
</dbReference>
<dbReference type="AlphaFoldDB" id="A0A1G5ATH3"/>
<dbReference type="SUPFAM" id="SSF47413">
    <property type="entry name" value="lambda repressor-like DNA-binding domains"/>
    <property type="match status" value="1"/>
</dbReference>
<dbReference type="InterPro" id="IPR001387">
    <property type="entry name" value="Cro/C1-type_HTH"/>
</dbReference>
<evidence type="ECO:0000313" key="3">
    <source>
        <dbReference type="Proteomes" id="UP000198538"/>
    </source>
</evidence>
<name>A0A1G5ATH3_9BACL</name>
<evidence type="ECO:0000313" key="2">
    <source>
        <dbReference type="EMBL" id="SCX81164.1"/>
    </source>
</evidence>